<evidence type="ECO:0000256" key="5">
    <source>
        <dbReference type="SAM" id="Phobius"/>
    </source>
</evidence>
<keyword evidence="8" id="KW-1185">Reference proteome</keyword>
<dbReference type="PANTHER" id="PTHR32322:SF9">
    <property type="entry name" value="AMINO-ACID METABOLITE EFFLUX PUMP-RELATED"/>
    <property type="match status" value="1"/>
</dbReference>
<comment type="subcellular location">
    <subcellularLocation>
        <location evidence="1">Membrane</location>
        <topology evidence="1">Multi-pass membrane protein</topology>
    </subcellularLocation>
</comment>
<keyword evidence="3 5" id="KW-1133">Transmembrane helix</keyword>
<dbReference type="InterPro" id="IPR000620">
    <property type="entry name" value="EamA_dom"/>
</dbReference>
<feature type="transmembrane region" description="Helical" evidence="5">
    <location>
        <begin position="281"/>
        <end position="299"/>
    </location>
</feature>
<dbReference type="OrthoDB" id="9810556at2"/>
<dbReference type="RefSeq" id="WP_018641688.1">
    <property type="nucleotide sequence ID" value="NZ_VLLA01000022.1"/>
</dbReference>
<evidence type="ECO:0000259" key="6">
    <source>
        <dbReference type="Pfam" id="PF00892"/>
    </source>
</evidence>
<feature type="transmembrane region" description="Helical" evidence="5">
    <location>
        <begin position="70"/>
        <end position="93"/>
    </location>
</feature>
<organism evidence="7 8">
    <name type="scientific">Bradyrhizobium huanghuaihaiense</name>
    <dbReference type="NCBI Taxonomy" id="990078"/>
    <lineage>
        <taxon>Bacteria</taxon>
        <taxon>Pseudomonadati</taxon>
        <taxon>Pseudomonadota</taxon>
        <taxon>Alphaproteobacteria</taxon>
        <taxon>Hyphomicrobiales</taxon>
        <taxon>Nitrobacteraceae</taxon>
        <taxon>Bradyrhizobium</taxon>
    </lineage>
</organism>
<evidence type="ECO:0000256" key="3">
    <source>
        <dbReference type="ARBA" id="ARBA00022989"/>
    </source>
</evidence>
<feature type="transmembrane region" description="Helical" evidence="5">
    <location>
        <begin position="218"/>
        <end position="238"/>
    </location>
</feature>
<dbReference type="SUPFAM" id="SSF103481">
    <property type="entry name" value="Multidrug resistance efflux transporter EmrE"/>
    <property type="match status" value="2"/>
</dbReference>
<evidence type="ECO:0000256" key="2">
    <source>
        <dbReference type="ARBA" id="ARBA00022692"/>
    </source>
</evidence>
<accession>A0A562R037</accession>
<dbReference type="Proteomes" id="UP000316291">
    <property type="component" value="Unassembled WGS sequence"/>
</dbReference>
<dbReference type="GO" id="GO:0016020">
    <property type="term" value="C:membrane"/>
    <property type="evidence" value="ECO:0007669"/>
    <property type="project" value="UniProtKB-SubCell"/>
</dbReference>
<feature type="transmembrane region" description="Helical" evidence="5">
    <location>
        <begin position="99"/>
        <end position="118"/>
    </location>
</feature>
<evidence type="ECO:0000313" key="8">
    <source>
        <dbReference type="Proteomes" id="UP000316291"/>
    </source>
</evidence>
<feature type="domain" description="EamA" evidence="6">
    <location>
        <begin position="156"/>
        <end position="291"/>
    </location>
</feature>
<evidence type="ECO:0000313" key="7">
    <source>
        <dbReference type="EMBL" id="TWI62407.1"/>
    </source>
</evidence>
<gene>
    <name evidence="7" type="ORF">IQ16_06734</name>
</gene>
<dbReference type="Pfam" id="PF00892">
    <property type="entry name" value="EamA"/>
    <property type="match status" value="2"/>
</dbReference>
<proteinExistence type="predicted"/>
<feature type="domain" description="EamA" evidence="6">
    <location>
        <begin position="15"/>
        <end position="143"/>
    </location>
</feature>
<protein>
    <submittedName>
        <fullName evidence="7">Drug/metabolite transporter (DMT)-like permease</fullName>
    </submittedName>
</protein>
<name>A0A562R037_9BRAD</name>
<dbReference type="AlphaFoldDB" id="A0A562R037"/>
<dbReference type="EMBL" id="VLLA01000022">
    <property type="protein sequence ID" value="TWI62407.1"/>
    <property type="molecule type" value="Genomic_DNA"/>
</dbReference>
<comment type="caution">
    <text evidence="7">The sequence shown here is derived from an EMBL/GenBank/DDBJ whole genome shotgun (WGS) entry which is preliminary data.</text>
</comment>
<feature type="transmembrane region" description="Helical" evidence="5">
    <location>
        <begin position="185"/>
        <end position="206"/>
    </location>
</feature>
<keyword evidence="4 5" id="KW-0472">Membrane</keyword>
<dbReference type="InterPro" id="IPR037185">
    <property type="entry name" value="EmrE-like"/>
</dbReference>
<dbReference type="PANTHER" id="PTHR32322">
    <property type="entry name" value="INNER MEMBRANE TRANSPORTER"/>
    <property type="match status" value="1"/>
</dbReference>
<feature type="transmembrane region" description="Helical" evidence="5">
    <location>
        <begin position="153"/>
        <end position="173"/>
    </location>
</feature>
<keyword evidence="2 5" id="KW-0812">Transmembrane</keyword>
<feature type="transmembrane region" description="Helical" evidence="5">
    <location>
        <begin position="12"/>
        <end position="34"/>
    </location>
</feature>
<reference evidence="7 8" key="1">
    <citation type="journal article" date="2015" name="Stand. Genomic Sci.">
        <title>Genomic Encyclopedia of Bacterial and Archaeal Type Strains, Phase III: the genomes of soil and plant-associated and newly described type strains.</title>
        <authorList>
            <person name="Whitman W.B."/>
            <person name="Woyke T."/>
            <person name="Klenk H.P."/>
            <person name="Zhou Y."/>
            <person name="Lilburn T.G."/>
            <person name="Beck B.J."/>
            <person name="De Vos P."/>
            <person name="Vandamme P."/>
            <person name="Eisen J.A."/>
            <person name="Garrity G."/>
            <person name="Hugenholtz P."/>
            <person name="Kyrpides N.C."/>
        </authorList>
    </citation>
    <scope>NUCLEOTIDE SEQUENCE [LARGE SCALE GENOMIC DNA]</scope>
    <source>
        <strain evidence="7 8">CGMCC 1.10948</strain>
    </source>
</reference>
<sequence>MPSNDNRIDARDWSLLAVLSILWGGSFFFNGAALRELPPLTLVLLRVALGAAILLPLLRVQGISFPKGAAGWTPFVAIGLLNNVVPFSLIVIGQTFVPSGLASTLNATTPLFTVIVMAGAGEEALQMRRLAGVALGVVGVVILRGWGVETRPGQGLGILLCLGGAFSYGFAALAARRLLKDSPPLGTATFQLMASTVMMAVVAGMVEQPWHLPMPAVTTWLAVLGLAGLSTALAYIVFFQIIRRSGATNVMLVTLLIPVTAILLGWLVLGEPISMREIAGAIVIGSALLVIDGRVLGLLRRVSSRSAA</sequence>
<dbReference type="InterPro" id="IPR050638">
    <property type="entry name" value="AA-Vitamin_Transporters"/>
</dbReference>
<evidence type="ECO:0000256" key="4">
    <source>
        <dbReference type="ARBA" id="ARBA00023136"/>
    </source>
</evidence>
<feature type="transmembrane region" description="Helical" evidence="5">
    <location>
        <begin position="40"/>
        <end position="58"/>
    </location>
</feature>
<evidence type="ECO:0000256" key="1">
    <source>
        <dbReference type="ARBA" id="ARBA00004141"/>
    </source>
</evidence>
<feature type="transmembrane region" description="Helical" evidence="5">
    <location>
        <begin position="250"/>
        <end position="269"/>
    </location>
</feature>
<feature type="transmembrane region" description="Helical" evidence="5">
    <location>
        <begin position="130"/>
        <end position="147"/>
    </location>
</feature>